<dbReference type="PANTHER" id="PTHR20857">
    <property type="entry name" value="THIAMINE-PHOSPHATE PYROPHOSPHORYLASE"/>
    <property type="match status" value="1"/>
</dbReference>
<comment type="function">
    <text evidence="9">Condenses 4-methyl-5-(beta-hydroxyethyl)thiazole monophosphate (THZ-P) and 2-methyl-4-amino-5-hydroxymethyl pyrimidine pyrophosphate (HMP-PP) to form thiamine monophosphate (TMP).</text>
</comment>
<evidence type="ECO:0000313" key="13">
    <source>
        <dbReference type="EMBL" id="BDR91752.1"/>
    </source>
</evidence>
<name>A0A830E0K0_9CREN</name>
<dbReference type="UniPathway" id="UPA00060">
    <property type="reaction ID" value="UER00141"/>
</dbReference>
<comment type="caution">
    <text evidence="9">Lacks conserved residue(s) required for the propagation of feature annotation.</text>
</comment>
<dbReference type="GO" id="GO:0004789">
    <property type="term" value="F:thiamine-phosphate diphosphorylase activity"/>
    <property type="evidence" value="ECO:0007669"/>
    <property type="project" value="UniProtKB-UniRule"/>
</dbReference>
<dbReference type="CDD" id="cd00564">
    <property type="entry name" value="TMP_TenI"/>
    <property type="match status" value="1"/>
</dbReference>
<feature type="binding site" evidence="9">
    <location>
        <position position="106"/>
    </location>
    <ligand>
        <name>4-amino-2-methyl-5-(diphosphooxymethyl)pyrimidine</name>
        <dbReference type="ChEBI" id="CHEBI:57841"/>
    </ligand>
</feature>
<dbReference type="PANTHER" id="PTHR20857:SF15">
    <property type="entry name" value="THIAMINE-PHOSPHATE SYNTHASE"/>
    <property type="match status" value="1"/>
</dbReference>
<evidence type="ECO:0000256" key="7">
    <source>
        <dbReference type="ARBA" id="ARBA00047851"/>
    </source>
</evidence>
<dbReference type="Pfam" id="PF02581">
    <property type="entry name" value="TMP-TENI"/>
    <property type="match status" value="1"/>
</dbReference>
<evidence type="ECO:0000256" key="9">
    <source>
        <dbReference type="HAMAP-Rule" id="MF_00097"/>
    </source>
</evidence>
<reference evidence="16" key="3">
    <citation type="submission" date="2022-09" db="EMBL/GenBank/DDBJ databases">
        <title>Complete genome sequence of Vulcanisaeta souniana.</title>
        <authorList>
            <person name="Kato S."/>
            <person name="Itoh T."/>
            <person name="Ohkuma M."/>
        </authorList>
    </citation>
    <scope>NUCLEOTIDE SEQUENCE [LARGE SCALE GENOMIC DNA]</scope>
    <source>
        <strain evidence="16">JCM 11219</strain>
    </source>
</reference>
<dbReference type="NCBIfam" id="TIGR00693">
    <property type="entry name" value="thiE"/>
    <property type="match status" value="1"/>
</dbReference>
<organism evidence="14 15">
    <name type="scientific">Vulcanisaeta souniana JCM 11219</name>
    <dbReference type="NCBI Taxonomy" id="1293586"/>
    <lineage>
        <taxon>Archaea</taxon>
        <taxon>Thermoproteota</taxon>
        <taxon>Thermoprotei</taxon>
        <taxon>Thermoproteales</taxon>
        <taxon>Thermoproteaceae</taxon>
        <taxon>Vulcanisaeta</taxon>
    </lineage>
</organism>
<dbReference type="InterPro" id="IPR034291">
    <property type="entry name" value="TMP_synthase"/>
</dbReference>
<reference evidence="14" key="1">
    <citation type="journal article" date="2014" name="Int. J. Syst. Evol. Microbiol.">
        <title>Complete genome sequence of Corynebacterium casei LMG S-19264T (=DSM 44701T), isolated from a smear-ripened cheese.</title>
        <authorList>
            <consortium name="US DOE Joint Genome Institute (JGI-PGF)"/>
            <person name="Walter F."/>
            <person name="Albersmeier A."/>
            <person name="Kalinowski J."/>
            <person name="Ruckert C."/>
        </authorList>
    </citation>
    <scope>NUCLEOTIDE SEQUENCE</scope>
    <source>
        <strain evidence="14">JCM 11219</strain>
    </source>
</reference>
<dbReference type="Gene3D" id="3.20.20.70">
    <property type="entry name" value="Aldolase class I"/>
    <property type="match status" value="1"/>
</dbReference>
<comment type="cofactor">
    <cofactor evidence="9">
        <name>Mg(2+)</name>
        <dbReference type="ChEBI" id="CHEBI:18420"/>
    </cofactor>
    <text evidence="9">Binds 1 Mg(2+) ion per subunit.</text>
</comment>
<dbReference type="InterPro" id="IPR022998">
    <property type="entry name" value="ThiamineP_synth_TenI"/>
</dbReference>
<dbReference type="GO" id="GO:0009228">
    <property type="term" value="P:thiamine biosynthetic process"/>
    <property type="evidence" value="ECO:0007669"/>
    <property type="project" value="UniProtKB-KW"/>
</dbReference>
<dbReference type="InterPro" id="IPR013785">
    <property type="entry name" value="Aldolase_TIM"/>
</dbReference>
<reference evidence="13" key="4">
    <citation type="journal article" date="2023" name="Microbiol. Resour. Announc.">
        <title>Complete Genome Sequence of Vulcanisaeta souniana Strain IC-059, a Hyperthermophilic Archaeon Isolated from Hot Spring Water in Japan.</title>
        <authorList>
            <person name="Kato S."/>
            <person name="Itoh T."/>
            <person name="Wu L."/>
            <person name="Ma J."/>
            <person name="Ohkuma M."/>
        </authorList>
    </citation>
    <scope>NUCLEOTIDE SEQUENCE</scope>
    <source>
        <strain evidence="13">JCM 11219</strain>
    </source>
</reference>
<dbReference type="OrthoDB" id="85572at2157"/>
<evidence type="ECO:0000313" key="15">
    <source>
        <dbReference type="Proteomes" id="UP000657075"/>
    </source>
</evidence>
<feature type="binding site" evidence="9">
    <location>
        <begin position="182"/>
        <end position="183"/>
    </location>
    <ligand>
        <name>2-[(2R,5Z)-2-carboxy-4-methylthiazol-5(2H)-ylidene]ethyl phosphate</name>
        <dbReference type="ChEBI" id="CHEBI:62899"/>
    </ligand>
</feature>
<evidence type="ECO:0000313" key="16">
    <source>
        <dbReference type="Proteomes" id="UP001060771"/>
    </source>
</evidence>
<evidence type="ECO:0000256" key="3">
    <source>
        <dbReference type="ARBA" id="ARBA00022723"/>
    </source>
</evidence>
<evidence type="ECO:0000256" key="2">
    <source>
        <dbReference type="ARBA" id="ARBA00022679"/>
    </source>
</evidence>
<evidence type="ECO:0000256" key="11">
    <source>
        <dbReference type="RuleBase" id="RU004253"/>
    </source>
</evidence>
<protein>
    <recommendedName>
        <fullName evidence="9">Thiamine-phosphate synthase</fullName>
        <shortName evidence="9">TP synthase</shortName>
        <shortName evidence="9">TPS</shortName>
        <ecNumber evidence="9">2.5.1.3</ecNumber>
    </recommendedName>
    <alternativeName>
        <fullName evidence="9">Thiamine-phosphate pyrophosphorylase</fullName>
        <shortName evidence="9">TMP pyrophosphorylase</shortName>
        <shortName evidence="9">TMP-PPase</shortName>
    </alternativeName>
</protein>
<keyword evidence="2 9" id="KW-0808">Transferase</keyword>
<comment type="pathway">
    <text evidence="1 9 11">Cofactor biosynthesis; thiamine diphosphate biosynthesis; thiamine phosphate from 4-amino-2-methyl-5-diphosphomethylpyrimidine and 4-methyl-5-(2-phosphoethyl)-thiazole: step 1/1.</text>
</comment>
<dbReference type="FunFam" id="3.20.20.70:FF:000096">
    <property type="entry name" value="Thiamine-phosphate synthase"/>
    <property type="match status" value="1"/>
</dbReference>
<dbReference type="SUPFAM" id="SSF51391">
    <property type="entry name" value="Thiamin phosphate synthase"/>
    <property type="match status" value="1"/>
</dbReference>
<dbReference type="GeneID" id="76206395"/>
<evidence type="ECO:0000256" key="4">
    <source>
        <dbReference type="ARBA" id="ARBA00022842"/>
    </source>
</evidence>
<dbReference type="GO" id="GO:0000287">
    <property type="term" value="F:magnesium ion binding"/>
    <property type="evidence" value="ECO:0007669"/>
    <property type="project" value="UniProtKB-UniRule"/>
</dbReference>
<feature type="domain" description="Thiamine phosphate synthase/TenI" evidence="12">
    <location>
        <begin position="7"/>
        <end position="185"/>
    </location>
</feature>
<evidence type="ECO:0000313" key="14">
    <source>
        <dbReference type="EMBL" id="GGI70634.1"/>
    </source>
</evidence>
<feature type="binding site" evidence="9">
    <location>
        <begin position="36"/>
        <end position="40"/>
    </location>
    <ligand>
        <name>4-amino-2-methyl-5-(diphosphooxymethyl)pyrimidine</name>
        <dbReference type="ChEBI" id="CHEBI:57841"/>
    </ligand>
</feature>
<dbReference type="Proteomes" id="UP000657075">
    <property type="component" value="Unassembled WGS sequence"/>
</dbReference>
<dbReference type="EMBL" id="AP026830">
    <property type="protein sequence ID" value="BDR91752.1"/>
    <property type="molecule type" value="Genomic_DNA"/>
</dbReference>
<dbReference type="GO" id="GO:0005737">
    <property type="term" value="C:cytoplasm"/>
    <property type="evidence" value="ECO:0007669"/>
    <property type="project" value="TreeGrafter"/>
</dbReference>
<evidence type="ECO:0000256" key="6">
    <source>
        <dbReference type="ARBA" id="ARBA00047334"/>
    </source>
</evidence>
<feature type="binding site" evidence="9">
    <location>
        <position position="69"/>
    </location>
    <ligand>
        <name>Mg(2+)</name>
        <dbReference type="ChEBI" id="CHEBI:18420"/>
    </ligand>
</feature>
<comment type="catalytic activity">
    <reaction evidence="8 9 10">
        <text>2-[(2R,5Z)-2-carboxy-4-methylthiazol-5(2H)-ylidene]ethyl phosphate + 4-amino-2-methyl-5-(diphosphooxymethyl)pyrimidine + 2 H(+) = thiamine phosphate + CO2 + diphosphate</text>
        <dbReference type="Rhea" id="RHEA:47844"/>
        <dbReference type="ChEBI" id="CHEBI:15378"/>
        <dbReference type="ChEBI" id="CHEBI:16526"/>
        <dbReference type="ChEBI" id="CHEBI:33019"/>
        <dbReference type="ChEBI" id="CHEBI:37575"/>
        <dbReference type="ChEBI" id="CHEBI:57841"/>
        <dbReference type="ChEBI" id="CHEBI:62899"/>
        <dbReference type="EC" id="2.5.1.3"/>
    </reaction>
</comment>
<evidence type="ECO:0000256" key="10">
    <source>
        <dbReference type="RuleBase" id="RU003826"/>
    </source>
</evidence>
<dbReference type="GO" id="GO:0009229">
    <property type="term" value="P:thiamine diphosphate biosynthetic process"/>
    <property type="evidence" value="ECO:0007669"/>
    <property type="project" value="UniProtKB-UniRule"/>
</dbReference>
<comment type="similarity">
    <text evidence="9 10">Belongs to the thiamine-phosphate synthase family.</text>
</comment>
<comment type="catalytic activity">
    <reaction evidence="7 9 10">
        <text>2-(2-carboxy-4-methylthiazol-5-yl)ethyl phosphate + 4-amino-2-methyl-5-(diphosphooxymethyl)pyrimidine + 2 H(+) = thiamine phosphate + CO2 + diphosphate</text>
        <dbReference type="Rhea" id="RHEA:47848"/>
        <dbReference type="ChEBI" id="CHEBI:15378"/>
        <dbReference type="ChEBI" id="CHEBI:16526"/>
        <dbReference type="ChEBI" id="CHEBI:33019"/>
        <dbReference type="ChEBI" id="CHEBI:37575"/>
        <dbReference type="ChEBI" id="CHEBI:57841"/>
        <dbReference type="ChEBI" id="CHEBI:62890"/>
        <dbReference type="EC" id="2.5.1.3"/>
    </reaction>
</comment>
<dbReference type="EMBL" id="BMNM01000001">
    <property type="protein sequence ID" value="GGI70634.1"/>
    <property type="molecule type" value="Genomic_DNA"/>
</dbReference>
<dbReference type="HAMAP" id="MF_00097">
    <property type="entry name" value="TMP_synthase"/>
    <property type="match status" value="1"/>
</dbReference>
<gene>
    <name evidence="9" type="primary">thiE</name>
    <name evidence="14" type="ORF">GCM10007112_04520</name>
    <name evidence="13" type="ORF">Vsou_08450</name>
</gene>
<feature type="binding site" evidence="9">
    <location>
        <position position="68"/>
    </location>
    <ligand>
        <name>4-amino-2-methyl-5-(diphosphooxymethyl)pyrimidine</name>
        <dbReference type="ChEBI" id="CHEBI:57841"/>
    </ligand>
</feature>
<evidence type="ECO:0000259" key="12">
    <source>
        <dbReference type="Pfam" id="PF02581"/>
    </source>
</evidence>
<dbReference type="RefSeq" id="WP_188602496.1">
    <property type="nucleotide sequence ID" value="NZ_AP026830.1"/>
</dbReference>
<keyword evidence="16" id="KW-1185">Reference proteome</keyword>
<evidence type="ECO:0000256" key="8">
    <source>
        <dbReference type="ARBA" id="ARBA00047883"/>
    </source>
</evidence>
<comment type="catalytic activity">
    <reaction evidence="6 9 10">
        <text>4-methyl-5-(2-phosphooxyethyl)-thiazole + 4-amino-2-methyl-5-(diphosphooxymethyl)pyrimidine + H(+) = thiamine phosphate + diphosphate</text>
        <dbReference type="Rhea" id="RHEA:22328"/>
        <dbReference type="ChEBI" id="CHEBI:15378"/>
        <dbReference type="ChEBI" id="CHEBI:33019"/>
        <dbReference type="ChEBI" id="CHEBI:37575"/>
        <dbReference type="ChEBI" id="CHEBI:57841"/>
        <dbReference type="ChEBI" id="CHEBI:58296"/>
        <dbReference type="EC" id="2.5.1.3"/>
    </reaction>
</comment>
<feature type="binding site" evidence="9">
    <location>
        <begin position="132"/>
        <end position="134"/>
    </location>
    <ligand>
        <name>2-[(2R,5Z)-2-carboxy-4-methylthiazol-5(2H)-ylidene]ethyl phosphate</name>
        <dbReference type="ChEBI" id="CHEBI:62899"/>
    </ligand>
</feature>
<keyword evidence="5 9" id="KW-0784">Thiamine biosynthesis</keyword>
<dbReference type="InterPro" id="IPR036206">
    <property type="entry name" value="ThiamineP_synth_sf"/>
</dbReference>
<accession>A0A830E0K0</accession>
<dbReference type="AlphaFoldDB" id="A0A830E0K0"/>
<feature type="binding site" evidence="9">
    <location>
        <position position="162"/>
    </location>
    <ligand>
        <name>2-[(2R,5Z)-2-carboxy-4-methylthiazol-5(2H)-ylidene]ethyl phosphate</name>
        <dbReference type="ChEBI" id="CHEBI:62899"/>
    </ligand>
</feature>
<feature type="binding site" evidence="9">
    <location>
        <position position="88"/>
    </location>
    <ligand>
        <name>Mg(2+)</name>
        <dbReference type="ChEBI" id="CHEBI:18420"/>
    </ligand>
</feature>
<sequence>MQLPRGIYGITDTSYTVKSHVNAARVFLEGGVRIIQYRRKEGSIKVLLEEAKAIRRLCNEYGAVLIIDDRVDIAILSDADGVHAGLDDAPVDEIRRRFGGLIIGASASTVDEALQGERAGANYIGAGSVFPSPTRPDYRITGLDGLRNIVRSVNIPVYAIGGITLESIPVIKAMGAWGAAVISGILAAKDPVKMAKAFVEAWENV</sequence>
<proteinExistence type="inferred from homology"/>
<reference evidence="14" key="2">
    <citation type="submission" date="2020-09" db="EMBL/GenBank/DDBJ databases">
        <authorList>
            <person name="Sun Q."/>
            <person name="Ohkuma M."/>
        </authorList>
    </citation>
    <scope>NUCLEOTIDE SEQUENCE</scope>
    <source>
        <strain evidence="14">JCM 11219</strain>
    </source>
</reference>
<evidence type="ECO:0000256" key="5">
    <source>
        <dbReference type="ARBA" id="ARBA00022977"/>
    </source>
</evidence>
<keyword evidence="3 9" id="KW-0479">Metal-binding</keyword>
<dbReference type="Proteomes" id="UP001060771">
    <property type="component" value="Chromosome"/>
</dbReference>
<keyword evidence="4 9" id="KW-0460">Magnesium</keyword>
<dbReference type="EC" id="2.5.1.3" evidence="9"/>
<evidence type="ECO:0000256" key="1">
    <source>
        <dbReference type="ARBA" id="ARBA00005165"/>
    </source>
</evidence>